<evidence type="ECO:0000313" key="9">
    <source>
        <dbReference type="Proteomes" id="UP000075737"/>
    </source>
</evidence>
<proteinExistence type="predicted"/>
<dbReference type="InterPro" id="IPR036388">
    <property type="entry name" value="WH-like_DNA-bd_sf"/>
</dbReference>
<dbReference type="InterPro" id="IPR029016">
    <property type="entry name" value="GAF-like_dom_sf"/>
</dbReference>
<dbReference type="InterPro" id="IPR005471">
    <property type="entry name" value="Tscrpt_reg_IclR_N"/>
</dbReference>
<dbReference type="GO" id="GO:0003677">
    <property type="term" value="F:DNA binding"/>
    <property type="evidence" value="ECO:0007669"/>
    <property type="project" value="UniProtKB-KW"/>
</dbReference>
<dbReference type="RefSeq" id="WP_068747519.1">
    <property type="nucleotide sequence ID" value="NZ_LOHZ01000019.1"/>
</dbReference>
<dbReference type="EMBL" id="LOHZ01000019">
    <property type="protein sequence ID" value="KYO68036.1"/>
    <property type="molecule type" value="Genomic_DNA"/>
</dbReference>
<dbReference type="PROSITE" id="PS51078">
    <property type="entry name" value="ICLR_ED"/>
    <property type="match status" value="1"/>
</dbReference>
<feature type="domain" description="IclR-ED" evidence="7">
    <location>
        <begin position="70"/>
        <end position="252"/>
    </location>
</feature>
<keyword evidence="2" id="KW-0238">DNA-binding</keyword>
<evidence type="ECO:0000256" key="4">
    <source>
        <dbReference type="ARBA" id="ARBA00058938"/>
    </source>
</evidence>
<dbReference type="Gene3D" id="1.10.10.10">
    <property type="entry name" value="Winged helix-like DNA-binding domain superfamily/Winged helix DNA-binding domain"/>
    <property type="match status" value="1"/>
</dbReference>
<name>A0A162MWR1_9FIRM</name>
<evidence type="ECO:0000256" key="5">
    <source>
        <dbReference type="ARBA" id="ARBA00070406"/>
    </source>
</evidence>
<keyword evidence="3" id="KW-0804">Transcription</keyword>
<dbReference type="SUPFAM" id="SSF46785">
    <property type="entry name" value="Winged helix' DNA-binding domain"/>
    <property type="match status" value="1"/>
</dbReference>
<accession>A0A162MWR1</accession>
<dbReference type="GO" id="GO:0003700">
    <property type="term" value="F:DNA-binding transcription factor activity"/>
    <property type="evidence" value="ECO:0007669"/>
    <property type="project" value="TreeGrafter"/>
</dbReference>
<dbReference type="PROSITE" id="PS51077">
    <property type="entry name" value="HTH_ICLR"/>
    <property type="match status" value="1"/>
</dbReference>
<dbReference type="InterPro" id="IPR014757">
    <property type="entry name" value="Tscrpt_reg_IclR_C"/>
</dbReference>
<sequence>MDKELRIQSLERAFKILEILSEGKEGLGVTEISRITSLHKSTVHRFLRNLEILNYVEKDEKTDKYKLGIKILQLAGRFLDHMDIREQAKDSIKELADITGETVHLVVYNKKEAVYIDKIDSKKTIRMHSQIGKTIPMHASAVGKAILSHLSDEEKEKIIKRGLPAFTPNTLVDPERLREELEEVRRMGFAFDNEENEEGIRCIAAPIFDYTGSVVAAVSISGPKFSITRDRIEELSKLVKNCAEKISEKLGFTKKKQ</sequence>
<dbReference type="SUPFAM" id="SSF55781">
    <property type="entry name" value="GAF domain-like"/>
    <property type="match status" value="1"/>
</dbReference>
<dbReference type="Proteomes" id="UP000075737">
    <property type="component" value="Unassembled WGS sequence"/>
</dbReference>
<dbReference type="STRING" id="520767.ATZ99_03470"/>
<dbReference type="InterPro" id="IPR050707">
    <property type="entry name" value="HTH_MetabolicPath_Reg"/>
</dbReference>
<evidence type="ECO:0000256" key="1">
    <source>
        <dbReference type="ARBA" id="ARBA00023015"/>
    </source>
</evidence>
<dbReference type="OrthoDB" id="9791752at2"/>
<comment type="caution">
    <text evidence="8">The sequence shown here is derived from an EMBL/GenBank/DDBJ whole genome shotgun (WGS) entry which is preliminary data.</text>
</comment>
<dbReference type="PANTHER" id="PTHR30136">
    <property type="entry name" value="HELIX-TURN-HELIX TRANSCRIPTIONAL REGULATOR, ICLR FAMILY"/>
    <property type="match status" value="1"/>
</dbReference>
<gene>
    <name evidence="8" type="primary">kdgR_1</name>
    <name evidence="8" type="ORF">ATZ99_03470</name>
</gene>
<dbReference type="PANTHER" id="PTHR30136:SF24">
    <property type="entry name" value="HTH-TYPE TRANSCRIPTIONAL REPRESSOR ALLR"/>
    <property type="match status" value="1"/>
</dbReference>
<keyword evidence="1" id="KW-0805">Transcription regulation</keyword>
<evidence type="ECO:0000259" key="6">
    <source>
        <dbReference type="PROSITE" id="PS51077"/>
    </source>
</evidence>
<dbReference type="Pfam" id="PF01614">
    <property type="entry name" value="IclR_C"/>
    <property type="match status" value="1"/>
</dbReference>
<evidence type="ECO:0000313" key="8">
    <source>
        <dbReference type="EMBL" id="KYO68036.1"/>
    </source>
</evidence>
<keyword evidence="9" id="KW-1185">Reference proteome</keyword>
<dbReference type="Gene3D" id="3.30.450.40">
    <property type="match status" value="1"/>
</dbReference>
<dbReference type="GO" id="GO:0045892">
    <property type="term" value="P:negative regulation of DNA-templated transcription"/>
    <property type="evidence" value="ECO:0007669"/>
    <property type="project" value="TreeGrafter"/>
</dbReference>
<dbReference type="SMART" id="SM00346">
    <property type="entry name" value="HTH_ICLR"/>
    <property type="match status" value="1"/>
</dbReference>
<protein>
    <recommendedName>
        <fullName evidence="5">Glycerol operon regulatory protein</fullName>
    </recommendedName>
</protein>
<dbReference type="PATRIC" id="fig|520767.4.peg.350"/>
<evidence type="ECO:0000256" key="2">
    <source>
        <dbReference type="ARBA" id="ARBA00023125"/>
    </source>
</evidence>
<dbReference type="InterPro" id="IPR036390">
    <property type="entry name" value="WH_DNA-bd_sf"/>
</dbReference>
<reference evidence="8 9" key="1">
    <citation type="submission" date="2015-12" db="EMBL/GenBank/DDBJ databases">
        <title>Draft genome of Thermovenabulum gondwanense isolated from a red thermophilic microbial mat colonisisng an outflow channel of a bore well.</title>
        <authorList>
            <person name="Patel B.K."/>
        </authorList>
    </citation>
    <scope>NUCLEOTIDE SEQUENCE [LARGE SCALE GENOMIC DNA]</scope>
    <source>
        <strain evidence="8 9">R270</strain>
    </source>
</reference>
<evidence type="ECO:0000256" key="3">
    <source>
        <dbReference type="ARBA" id="ARBA00023163"/>
    </source>
</evidence>
<dbReference type="FunFam" id="1.10.10.10:FF:000056">
    <property type="entry name" value="IclR family transcriptional regulator"/>
    <property type="match status" value="1"/>
</dbReference>
<feature type="domain" description="HTH iclR-type" evidence="6">
    <location>
        <begin position="7"/>
        <end position="69"/>
    </location>
</feature>
<organism evidence="8 9">
    <name type="scientific">Thermovenabulum gondwanense</name>
    <dbReference type="NCBI Taxonomy" id="520767"/>
    <lineage>
        <taxon>Bacteria</taxon>
        <taxon>Bacillati</taxon>
        <taxon>Bacillota</taxon>
        <taxon>Clostridia</taxon>
        <taxon>Thermosediminibacterales</taxon>
        <taxon>Thermosediminibacteraceae</taxon>
        <taxon>Thermovenabulum</taxon>
    </lineage>
</organism>
<dbReference type="AlphaFoldDB" id="A0A162MWR1"/>
<evidence type="ECO:0000259" key="7">
    <source>
        <dbReference type="PROSITE" id="PS51078"/>
    </source>
</evidence>
<dbReference type="Pfam" id="PF09339">
    <property type="entry name" value="HTH_IclR"/>
    <property type="match status" value="1"/>
</dbReference>
<comment type="function">
    <text evidence="4">May be an activator protein for the gylABX operon.</text>
</comment>